<dbReference type="EMBL" id="JADAQV010000001">
    <property type="protein sequence ID" value="MBE1722824.1"/>
    <property type="molecule type" value="Genomic_DNA"/>
</dbReference>
<accession>A0ABR9MMM3</accession>
<name>A0ABR9MMM3_9PROT</name>
<comment type="caution">
    <text evidence="2">The sequence shown here is derived from an EMBL/GenBank/DDBJ whole genome shotgun (WGS) entry which is preliminary data.</text>
</comment>
<gene>
    <name evidence="2" type="ORF">IGM82_00120</name>
</gene>
<organism evidence="2 3">
    <name type="scientific">Bombella apis</name>
    <dbReference type="NCBI Taxonomy" id="1785988"/>
    <lineage>
        <taxon>Bacteria</taxon>
        <taxon>Pseudomonadati</taxon>
        <taxon>Pseudomonadota</taxon>
        <taxon>Alphaproteobacteria</taxon>
        <taxon>Acetobacterales</taxon>
        <taxon>Acetobacteraceae</taxon>
        <taxon>Bombella</taxon>
    </lineage>
</organism>
<proteinExistence type="predicted"/>
<keyword evidence="3" id="KW-1185">Reference proteome</keyword>
<protein>
    <recommendedName>
        <fullName evidence="4">DUF4412 domain-containing protein</fullName>
    </recommendedName>
</protein>
<evidence type="ECO:0008006" key="4">
    <source>
        <dbReference type="Google" id="ProtNLM"/>
    </source>
</evidence>
<dbReference type="RefSeq" id="WP_156878838.1">
    <property type="nucleotide sequence ID" value="NZ_CAOAAS010000001.1"/>
</dbReference>
<reference evidence="2 3" key="1">
    <citation type="submission" date="2020-09" db="EMBL/GenBank/DDBJ databases">
        <title>Bombella mellium and Bombella favum sp. nov., two novel species isolated from honey of Apis mellifera.</title>
        <authorList>
            <person name="Hilgarth M."/>
            <person name="Redwitz J."/>
            <person name="Ehrmann M.A."/>
            <person name="Vogel R.F."/>
            <person name="Jakob F."/>
        </authorList>
    </citation>
    <scope>NUCLEOTIDE SEQUENCE [LARGE SCALE GENOMIC DNA]</scope>
    <source>
        <strain evidence="2 3">MRM1</strain>
    </source>
</reference>
<feature type="region of interest" description="Disordered" evidence="1">
    <location>
        <begin position="228"/>
        <end position="305"/>
    </location>
</feature>
<evidence type="ECO:0000256" key="1">
    <source>
        <dbReference type="SAM" id="MobiDB-lite"/>
    </source>
</evidence>
<evidence type="ECO:0000313" key="3">
    <source>
        <dbReference type="Proteomes" id="UP000599085"/>
    </source>
</evidence>
<dbReference type="Proteomes" id="UP000599085">
    <property type="component" value="Unassembled WGS sequence"/>
</dbReference>
<evidence type="ECO:0000313" key="2">
    <source>
        <dbReference type="EMBL" id="MBE1722824.1"/>
    </source>
</evidence>
<sequence>MLLPVCRLGGVRRRSWMEMEEDVRMQWCIREVMPGRDKVVRRAGGTVLAALGAAVLACGIAEAAAPADHPPLAPMRDAVVTYRFQTEVLPGKGKGAGPEHQVAVSFAASGDRLRIDPDDGQSATILDRPNQIMTLVSMQERRYIQFRPMHGLHNTFLLSLDMTYHAGGMKQIAGVPCREWAIESPRGKATACVTEDGLILAEDGVDADGLQGHLQAVSVRYEDIPADRFQPPAGFQRVSPFLKGRPASQPAQARPVPDAPLDGTAHGAARTGGEGSSVPDQPHSPDDSVGDGSVSHGDQPNSAEQ</sequence>